<sequence length="139" mass="14763">MSVKEEERALLLTGLLCIHCSAKHTGVGDPQHLGTIRPKEPQIKRFQSRPCVPSPSTAPPAAPFLSICLPQSSSPPLTLPIISIPPPQPPLDLLCLQEHSCVWLRAHCLILSSAAIRLGRAVLSQAGLSQSSPSGGLRS</sequence>
<accession>A0AAV2MSG0</accession>
<dbReference type="EMBL" id="OZ035831">
    <property type="protein sequence ID" value="CAL1616147.1"/>
    <property type="molecule type" value="Genomic_DNA"/>
</dbReference>
<protein>
    <submittedName>
        <fullName evidence="1">Uncharacterized protein</fullName>
    </submittedName>
</protein>
<evidence type="ECO:0000313" key="1">
    <source>
        <dbReference type="EMBL" id="CAL1616147.1"/>
    </source>
</evidence>
<proteinExistence type="predicted"/>
<evidence type="ECO:0000313" key="2">
    <source>
        <dbReference type="Proteomes" id="UP001497482"/>
    </source>
</evidence>
<gene>
    <name evidence="1" type="ORF">KC01_LOCUS41966</name>
</gene>
<reference evidence="1 2" key="1">
    <citation type="submission" date="2024-04" db="EMBL/GenBank/DDBJ databases">
        <authorList>
            <person name="Waldvogel A.-M."/>
            <person name="Schoenle A."/>
        </authorList>
    </citation>
    <scope>NUCLEOTIDE SEQUENCE [LARGE SCALE GENOMIC DNA]</scope>
</reference>
<dbReference type="AlphaFoldDB" id="A0AAV2MSG0"/>
<keyword evidence="2" id="KW-1185">Reference proteome</keyword>
<dbReference type="Proteomes" id="UP001497482">
    <property type="component" value="Chromosome 9"/>
</dbReference>
<name>A0AAV2MSG0_KNICA</name>
<organism evidence="1 2">
    <name type="scientific">Knipowitschia caucasica</name>
    <name type="common">Caucasian dwarf goby</name>
    <name type="synonym">Pomatoschistus caucasicus</name>
    <dbReference type="NCBI Taxonomy" id="637954"/>
    <lineage>
        <taxon>Eukaryota</taxon>
        <taxon>Metazoa</taxon>
        <taxon>Chordata</taxon>
        <taxon>Craniata</taxon>
        <taxon>Vertebrata</taxon>
        <taxon>Euteleostomi</taxon>
        <taxon>Actinopterygii</taxon>
        <taxon>Neopterygii</taxon>
        <taxon>Teleostei</taxon>
        <taxon>Neoteleostei</taxon>
        <taxon>Acanthomorphata</taxon>
        <taxon>Gobiaria</taxon>
        <taxon>Gobiiformes</taxon>
        <taxon>Gobioidei</taxon>
        <taxon>Gobiidae</taxon>
        <taxon>Gobiinae</taxon>
        <taxon>Knipowitschia</taxon>
    </lineage>
</organism>